<keyword evidence="3" id="KW-1185">Reference proteome</keyword>
<gene>
    <name evidence="2" type="ORF">A6D6_04111</name>
</gene>
<proteinExistence type="predicted"/>
<organism evidence="2 3">
    <name type="scientific">Alcanivorax xiamenensis</name>
    <dbReference type="NCBI Taxonomy" id="1177156"/>
    <lineage>
        <taxon>Bacteria</taxon>
        <taxon>Pseudomonadati</taxon>
        <taxon>Pseudomonadota</taxon>
        <taxon>Gammaproteobacteria</taxon>
        <taxon>Oceanospirillales</taxon>
        <taxon>Alcanivoracaceae</taxon>
        <taxon>Alcanivorax</taxon>
    </lineage>
</organism>
<dbReference type="EMBL" id="AQPF01000075">
    <property type="protein sequence ID" value="KAF0802198.1"/>
    <property type="molecule type" value="Genomic_DNA"/>
</dbReference>
<protein>
    <submittedName>
        <fullName evidence="2">Uncharacterized protein</fullName>
    </submittedName>
</protein>
<reference evidence="2 3" key="1">
    <citation type="submission" date="2012-09" db="EMBL/GenBank/DDBJ databases">
        <title>Genome Sequence of alkane-degrading Bacterium Alcanivorax sp. 6-D-6.</title>
        <authorList>
            <person name="Lai Q."/>
            <person name="Shao Z."/>
        </authorList>
    </citation>
    <scope>NUCLEOTIDE SEQUENCE [LARGE SCALE GENOMIC DNA]</scope>
    <source>
        <strain evidence="2 3">6-D-6</strain>
    </source>
</reference>
<evidence type="ECO:0000256" key="1">
    <source>
        <dbReference type="SAM" id="Phobius"/>
    </source>
</evidence>
<name>A0ABQ6Y2E2_9GAMM</name>
<accession>A0ABQ6Y2E2</accession>
<keyword evidence="1" id="KW-0812">Transmembrane</keyword>
<keyword evidence="1" id="KW-1133">Transmembrane helix</keyword>
<dbReference type="RefSeq" id="WP_159661753.1">
    <property type="nucleotide sequence ID" value="NZ_AQPF01000075.1"/>
</dbReference>
<evidence type="ECO:0000313" key="2">
    <source>
        <dbReference type="EMBL" id="KAF0802198.1"/>
    </source>
</evidence>
<evidence type="ECO:0000313" key="3">
    <source>
        <dbReference type="Proteomes" id="UP000771797"/>
    </source>
</evidence>
<comment type="caution">
    <text evidence="2">The sequence shown here is derived from an EMBL/GenBank/DDBJ whole genome shotgun (WGS) entry which is preliminary data.</text>
</comment>
<keyword evidence="1" id="KW-0472">Membrane</keyword>
<sequence>MEMIVCSGQWQQAPDGAVYCLGTLEMASVGPFGLPALTYGEANAILGAVAGLYATVWCLRTLAWYIKTNTD</sequence>
<feature type="transmembrane region" description="Helical" evidence="1">
    <location>
        <begin position="44"/>
        <end position="66"/>
    </location>
</feature>
<dbReference type="Proteomes" id="UP000771797">
    <property type="component" value="Unassembled WGS sequence"/>
</dbReference>